<evidence type="ECO:0000256" key="1">
    <source>
        <dbReference type="ARBA" id="ARBA00004123"/>
    </source>
</evidence>
<keyword evidence="2" id="KW-1017">Isopeptide bond</keyword>
<protein>
    <submittedName>
        <fullName evidence="6">Uncharacterized protein</fullName>
    </submittedName>
</protein>
<organism evidence="6 7">
    <name type="scientific">Furculomyces boomerangus</name>
    <dbReference type="NCBI Taxonomy" id="61424"/>
    <lineage>
        <taxon>Eukaryota</taxon>
        <taxon>Fungi</taxon>
        <taxon>Fungi incertae sedis</taxon>
        <taxon>Zoopagomycota</taxon>
        <taxon>Kickxellomycotina</taxon>
        <taxon>Harpellomycetes</taxon>
        <taxon>Harpellales</taxon>
        <taxon>Harpellaceae</taxon>
        <taxon>Furculomyces</taxon>
    </lineage>
</organism>
<dbReference type="Pfam" id="PF14631">
    <property type="entry name" value="FancD2"/>
    <property type="match status" value="1"/>
</dbReference>
<evidence type="ECO:0000256" key="4">
    <source>
        <dbReference type="ARBA" id="ARBA00023242"/>
    </source>
</evidence>
<sequence>MEFQQILSKIGINLSDTKVEINQETIFSKENLRKIIENIDRSDFIDGFSTYISNEECLRKTLLPMTRTNQNTSINSFAEKNEESLVRLLLGIDQIQTKLIENILELLPEYAESSERSNGISSLIIENLKWLDYISNPKILSEKYLEVLEIVPEIVQKEMLAAISDIISDSEHIFVSKKLVELIDQTPQLLVSILDALGGLRNSNEIERSVQNTALEMLVSSKSLDLPAILGYLFQSAIELPETAENVIS</sequence>
<dbReference type="GO" id="GO:0070182">
    <property type="term" value="F:DNA polymerase binding"/>
    <property type="evidence" value="ECO:0007669"/>
    <property type="project" value="TreeGrafter"/>
</dbReference>
<dbReference type="GO" id="GO:0031573">
    <property type="term" value="P:mitotic intra-S DNA damage checkpoint signaling"/>
    <property type="evidence" value="ECO:0007669"/>
    <property type="project" value="TreeGrafter"/>
</dbReference>
<dbReference type="OrthoDB" id="27031at2759"/>
<comment type="subcellular location">
    <subcellularLocation>
        <location evidence="1">Nucleus</location>
    </subcellularLocation>
</comment>
<dbReference type="Proteomes" id="UP000245699">
    <property type="component" value="Unassembled WGS sequence"/>
</dbReference>
<dbReference type="InterPro" id="IPR029448">
    <property type="entry name" value="FANCD2"/>
</dbReference>
<gene>
    <name evidence="6" type="ORF">BB559_003370</name>
</gene>
<proteinExistence type="inferred from homology"/>
<comment type="caution">
    <text evidence="6">The sequence shown here is derived from an EMBL/GenBank/DDBJ whole genome shotgun (WGS) entry which is preliminary data.</text>
</comment>
<evidence type="ECO:0000313" key="7">
    <source>
        <dbReference type="Proteomes" id="UP000245699"/>
    </source>
</evidence>
<evidence type="ECO:0000256" key="2">
    <source>
        <dbReference type="ARBA" id="ARBA00022499"/>
    </source>
</evidence>
<dbReference type="STRING" id="61424.A0A2T9YLV0"/>
<dbReference type="PANTHER" id="PTHR32086">
    <property type="entry name" value="FANCONI ANEMIA GROUP D2 PROTEIN"/>
    <property type="match status" value="1"/>
</dbReference>
<name>A0A2T9YLV0_9FUNG</name>
<dbReference type="PANTHER" id="PTHR32086:SF0">
    <property type="entry name" value="FANCONI ANEMIA GROUP D2 PROTEIN"/>
    <property type="match status" value="1"/>
</dbReference>
<evidence type="ECO:0000313" key="6">
    <source>
        <dbReference type="EMBL" id="PVU93254.1"/>
    </source>
</evidence>
<dbReference type="GO" id="GO:1990918">
    <property type="term" value="P:double-strand break repair involved in meiotic recombination"/>
    <property type="evidence" value="ECO:0007669"/>
    <property type="project" value="TreeGrafter"/>
</dbReference>
<comment type="similarity">
    <text evidence="5">Belongs to the Fanconi anemia protein FANCD2 family.</text>
</comment>
<dbReference type="GO" id="GO:0036297">
    <property type="term" value="P:interstrand cross-link repair"/>
    <property type="evidence" value="ECO:0007669"/>
    <property type="project" value="TreeGrafter"/>
</dbReference>
<evidence type="ECO:0000256" key="3">
    <source>
        <dbReference type="ARBA" id="ARBA00022843"/>
    </source>
</evidence>
<reference evidence="6 7" key="1">
    <citation type="journal article" date="2018" name="MBio">
        <title>Comparative Genomics Reveals the Core Gene Toolbox for the Fungus-Insect Symbiosis.</title>
        <authorList>
            <person name="Wang Y."/>
            <person name="Stata M."/>
            <person name="Wang W."/>
            <person name="Stajich J.E."/>
            <person name="White M.M."/>
            <person name="Moncalvo J.M."/>
        </authorList>
    </citation>
    <scope>NUCLEOTIDE SEQUENCE [LARGE SCALE GENOMIC DNA]</scope>
    <source>
        <strain evidence="6 7">AUS-77-4</strain>
    </source>
</reference>
<keyword evidence="3" id="KW-0832">Ubl conjugation</keyword>
<dbReference type="AlphaFoldDB" id="A0A2T9YLV0"/>
<dbReference type="EMBL" id="MBFT01000328">
    <property type="protein sequence ID" value="PVU93254.1"/>
    <property type="molecule type" value="Genomic_DNA"/>
</dbReference>
<keyword evidence="7" id="KW-1185">Reference proteome</keyword>
<dbReference type="GO" id="GO:0005634">
    <property type="term" value="C:nucleus"/>
    <property type="evidence" value="ECO:0007669"/>
    <property type="project" value="UniProtKB-SubCell"/>
</dbReference>
<accession>A0A2T9YLV0</accession>
<dbReference type="GO" id="GO:0007129">
    <property type="term" value="P:homologous chromosome pairing at meiosis"/>
    <property type="evidence" value="ECO:0007669"/>
    <property type="project" value="TreeGrafter"/>
</dbReference>
<dbReference type="GO" id="GO:0000793">
    <property type="term" value="C:condensed chromosome"/>
    <property type="evidence" value="ECO:0007669"/>
    <property type="project" value="TreeGrafter"/>
</dbReference>
<keyword evidence="4" id="KW-0539">Nucleus</keyword>
<evidence type="ECO:0000256" key="5">
    <source>
        <dbReference type="ARBA" id="ARBA00093456"/>
    </source>
</evidence>